<dbReference type="RefSeq" id="WP_380910508.1">
    <property type="nucleotide sequence ID" value="NZ_JBHTLS010000118.1"/>
</dbReference>
<keyword evidence="2" id="KW-0472">Membrane</keyword>
<evidence type="ECO:0000256" key="2">
    <source>
        <dbReference type="SAM" id="Phobius"/>
    </source>
</evidence>
<feature type="transmembrane region" description="Helical" evidence="2">
    <location>
        <begin position="74"/>
        <end position="93"/>
    </location>
</feature>
<sequence>MAQAIQSLPGRRNRFDDRHGAGDAGFRANHMQILCGPYLLSLENKRRSGLITTRHGNRPHHRGLARGDDDMQDIYWIALTLGLLAATLGYAALCERA</sequence>
<keyword evidence="4" id="KW-1185">Reference proteome</keyword>
<feature type="region of interest" description="Disordered" evidence="1">
    <location>
        <begin position="1"/>
        <end position="23"/>
    </location>
</feature>
<comment type="caution">
    <text evidence="3">The sequence shown here is derived from an EMBL/GenBank/DDBJ whole genome shotgun (WGS) entry which is preliminary data.</text>
</comment>
<proteinExistence type="predicted"/>
<evidence type="ECO:0000256" key="1">
    <source>
        <dbReference type="SAM" id="MobiDB-lite"/>
    </source>
</evidence>
<accession>A0ABW3NZ58</accession>
<keyword evidence="2" id="KW-1133">Transmembrane helix</keyword>
<dbReference type="Proteomes" id="UP001597203">
    <property type="component" value="Unassembled WGS sequence"/>
</dbReference>
<protein>
    <submittedName>
        <fullName evidence="3">Uncharacterized protein</fullName>
    </submittedName>
</protein>
<name>A0ABW3NZ58_9SPHN</name>
<keyword evidence="2" id="KW-0812">Transmembrane</keyword>
<organism evidence="3 4">
    <name type="scientific">Sphingobium olei</name>
    <dbReference type="NCBI Taxonomy" id="420955"/>
    <lineage>
        <taxon>Bacteria</taxon>
        <taxon>Pseudomonadati</taxon>
        <taxon>Pseudomonadota</taxon>
        <taxon>Alphaproteobacteria</taxon>
        <taxon>Sphingomonadales</taxon>
        <taxon>Sphingomonadaceae</taxon>
        <taxon>Sphingobium</taxon>
    </lineage>
</organism>
<reference evidence="4" key="1">
    <citation type="journal article" date="2019" name="Int. J. Syst. Evol. Microbiol.">
        <title>The Global Catalogue of Microorganisms (GCM) 10K type strain sequencing project: providing services to taxonomists for standard genome sequencing and annotation.</title>
        <authorList>
            <consortium name="The Broad Institute Genomics Platform"/>
            <consortium name="The Broad Institute Genome Sequencing Center for Infectious Disease"/>
            <person name="Wu L."/>
            <person name="Ma J."/>
        </authorList>
    </citation>
    <scope>NUCLEOTIDE SEQUENCE [LARGE SCALE GENOMIC DNA]</scope>
    <source>
        <strain evidence="4">CCUG 54329</strain>
    </source>
</reference>
<evidence type="ECO:0000313" key="4">
    <source>
        <dbReference type="Proteomes" id="UP001597203"/>
    </source>
</evidence>
<dbReference type="EMBL" id="JBHTLS010000118">
    <property type="protein sequence ID" value="MFD1105029.1"/>
    <property type="molecule type" value="Genomic_DNA"/>
</dbReference>
<evidence type="ECO:0000313" key="3">
    <source>
        <dbReference type="EMBL" id="MFD1105029.1"/>
    </source>
</evidence>
<gene>
    <name evidence="3" type="ORF">ACFQ24_09105</name>
</gene>